<evidence type="ECO:0000313" key="2">
    <source>
        <dbReference type="EMBL" id="KAJ3626885.1"/>
    </source>
</evidence>
<dbReference type="AlphaFoldDB" id="A0AA38HIM1"/>
<comment type="caution">
    <text evidence="2">The sequence shown here is derived from an EMBL/GenBank/DDBJ whole genome shotgun (WGS) entry which is preliminary data.</text>
</comment>
<accession>A0AA38HIM1</accession>
<dbReference type="SUPFAM" id="SSF51735">
    <property type="entry name" value="NAD(P)-binding Rossmann-fold domains"/>
    <property type="match status" value="1"/>
</dbReference>
<evidence type="ECO:0000259" key="1">
    <source>
        <dbReference type="Pfam" id="PF01370"/>
    </source>
</evidence>
<dbReference type="Pfam" id="PF01370">
    <property type="entry name" value="Epimerase"/>
    <property type="match status" value="1"/>
</dbReference>
<dbReference type="Proteomes" id="UP001168821">
    <property type="component" value="Unassembled WGS sequence"/>
</dbReference>
<feature type="domain" description="NAD-dependent epimerase/dehydratase" evidence="1">
    <location>
        <begin position="4"/>
        <end position="235"/>
    </location>
</feature>
<gene>
    <name evidence="2" type="ORF">Zmor_004201</name>
</gene>
<dbReference type="Gene3D" id="3.40.50.720">
    <property type="entry name" value="NAD(P)-binding Rossmann-like Domain"/>
    <property type="match status" value="1"/>
</dbReference>
<name>A0AA38HIM1_9CUCU</name>
<keyword evidence="3" id="KW-1185">Reference proteome</keyword>
<proteinExistence type="predicted"/>
<dbReference type="InterPro" id="IPR036291">
    <property type="entry name" value="NAD(P)-bd_dom_sf"/>
</dbReference>
<dbReference type="InterPro" id="IPR001509">
    <property type="entry name" value="Epimerase_deHydtase"/>
</dbReference>
<organism evidence="2 3">
    <name type="scientific">Zophobas morio</name>
    <dbReference type="NCBI Taxonomy" id="2755281"/>
    <lineage>
        <taxon>Eukaryota</taxon>
        <taxon>Metazoa</taxon>
        <taxon>Ecdysozoa</taxon>
        <taxon>Arthropoda</taxon>
        <taxon>Hexapoda</taxon>
        <taxon>Insecta</taxon>
        <taxon>Pterygota</taxon>
        <taxon>Neoptera</taxon>
        <taxon>Endopterygota</taxon>
        <taxon>Coleoptera</taxon>
        <taxon>Polyphaga</taxon>
        <taxon>Cucujiformia</taxon>
        <taxon>Tenebrionidae</taxon>
        <taxon>Zophobas</taxon>
    </lineage>
</organism>
<protein>
    <recommendedName>
        <fullName evidence="1">NAD-dependent epimerase/dehydratase domain-containing protein</fullName>
    </recommendedName>
</protein>
<dbReference type="EMBL" id="JALNTZ010001318">
    <property type="protein sequence ID" value="KAJ3626885.1"/>
    <property type="molecule type" value="Genomic_DNA"/>
</dbReference>
<reference evidence="2" key="1">
    <citation type="journal article" date="2023" name="G3 (Bethesda)">
        <title>Whole genome assemblies of Zophobas morio and Tenebrio molitor.</title>
        <authorList>
            <person name="Kaur S."/>
            <person name="Stinson S.A."/>
            <person name="diCenzo G.C."/>
        </authorList>
    </citation>
    <scope>NUCLEOTIDE SEQUENCE</scope>
    <source>
        <strain evidence="2">QUZm001</strain>
    </source>
</reference>
<dbReference type="PANTHER" id="PTHR43245:SF11">
    <property type="entry name" value="LD23561P"/>
    <property type="match status" value="1"/>
</dbReference>
<dbReference type="PANTHER" id="PTHR43245">
    <property type="entry name" value="BIFUNCTIONAL POLYMYXIN RESISTANCE PROTEIN ARNA"/>
    <property type="match status" value="1"/>
</dbReference>
<sequence>MVSALVLGGCGFIGRHLVLYLVENKLVEKIKIADKNLREISWLTPEQKKVIDTVDYVQADLSTEAGRTKAFGDENWDYVFNCAGESRLGLNEEVYMERVLELSLKCGELAALKGCKGFVEISDARVYKPKKSPAVEDSKIEPWTIISKMKYEAEKSLSSVKNLNLVIIRPVLVYGVSDLLSITPRIVIGAVYKTLKEKMKLLWTENLSLNTVHVKDVVAAIWHVKDKTGEVFNLADSSYTTQETISRIVSEIFNVEHGYHGSVISNTAAAVGGKTLAKTINSKHMAPWSELCRAENIESTPLSPFIDEVLLKNNNLLVDGRKITSTGFTYKYPEITKDLCLEILEGYIQLGVFPKSVLED</sequence>
<dbReference type="InterPro" id="IPR050177">
    <property type="entry name" value="Lipid_A_modif_metabolic_enz"/>
</dbReference>
<evidence type="ECO:0000313" key="3">
    <source>
        <dbReference type="Proteomes" id="UP001168821"/>
    </source>
</evidence>